<keyword evidence="1" id="KW-0732">Signal</keyword>
<accession>A0A2M4CC66</accession>
<feature type="signal peptide" evidence="1">
    <location>
        <begin position="1"/>
        <end position="16"/>
    </location>
</feature>
<sequence>MRWLLGRLIWARFCSAPPVQRSFRVQPTPSTRSLKPLSMHKWLAPETGYWLRAIYHDYMPWVSLSVPVRSVVVCCTLV</sequence>
<organism evidence="2">
    <name type="scientific">Anopheles marajoara</name>
    <dbReference type="NCBI Taxonomy" id="58244"/>
    <lineage>
        <taxon>Eukaryota</taxon>
        <taxon>Metazoa</taxon>
        <taxon>Ecdysozoa</taxon>
        <taxon>Arthropoda</taxon>
        <taxon>Hexapoda</taxon>
        <taxon>Insecta</taxon>
        <taxon>Pterygota</taxon>
        <taxon>Neoptera</taxon>
        <taxon>Endopterygota</taxon>
        <taxon>Diptera</taxon>
        <taxon>Nematocera</taxon>
        <taxon>Culicoidea</taxon>
        <taxon>Culicidae</taxon>
        <taxon>Anophelinae</taxon>
        <taxon>Anopheles</taxon>
    </lineage>
</organism>
<feature type="chain" id="PRO_5014979848" evidence="1">
    <location>
        <begin position="17"/>
        <end position="78"/>
    </location>
</feature>
<proteinExistence type="predicted"/>
<evidence type="ECO:0000313" key="2">
    <source>
        <dbReference type="EMBL" id="MBW62894.1"/>
    </source>
</evidence>
<name>A0A2M4CC66_9DIPT</name>
<evidence type="ECO:0000256" key="1">
    <source>
        <dbReference type="SAM" id="SignalP"/>
    </source>
</evidence>
<protein>
    <submittedName>
        <fullName evidence="2">Putative secreted protein</fullName>
    </submittedName>
</protein>
<dbReference type="EMBL" id="GGFJ01013753">
    <property type="protein sequence ID" value="MBW62894.1"/>
    <property type="molecule type" value="Transcribed_RNA"/>
</dbReference>
<dbReference type="AlphaFoldDB" id="A0A2M4CC66"/>
<reference evidence="2" key="1">
    <citation type="submission" date="2018-01" db="EMBL/GenBank/DDBJ databases">
        <title>An insight into the sialome of Amazonian anophelines.</title>
        <authorList>
            <person name="Ribeiro J.M."/>
            <person name="Scarpassa V."/>
            <person name="Calvo E."/>
        </authorList>
    </citation>
    <scope>NUCLEOTIDE SEQUENCE</scope>
    <source>
        <tissue evidence="2">Salivary glands</tissue>
    </source>
</reference>